<dbReference type="GO" id="GO:0008270">
    <property type="term" value="F:zinc ion binding"/>
    <property type="evidence" value="ECO:0007669"/>
    <property type="project" value="UniProtKB-KW"/>
</dbReference>
<gene>
    <name evidence="7" type="ORF">TRAPUB_11351</name>
</gene>
<comment type="caution">
    <text evidence="7">The sequence shown here is derived from an EMBL/GenBank/DDBJ whole genome shotgun (WGS) entry which is preliminary data.</text>
</comment>
<feature type="domain" description="C2H2-type" evidence="6">
    <location>
        <begin position="28"/>
        <end position="58"/>
    </location>
</feature>
<dbReference type="GO" id="GO:0000981">
    <property type="term" value="F:DNA-binding transcription factor activity, RNA polymerase II-specific"/>
    <property type="evidence" value="ECO:0007669"/>
    <property type="project" value="TreeGrafter"/>
</dbReference>
<proteinExistence type="predicted"/>
<dbReference type="GO" id="GO:0005634">
    <property type="term" value="C:nucleus"/>
    <property type="evidence" value="ECO:0007669"/>
    <property type="project" value="TreeGrafter"/>
</dbReference>
<dbReference type="InterPro" id="IPR022755">
    <property type="entry name" value="Znf_C2H2_jaz"/>
</dbReference>
<dbReference type="STRING" id="154538.A0A1M2VWW0"/>
<dbReference type="PROSITE" id="PS00028">
    <property type="entry name" value="ZINC_FINGER_C2H2_1"/>
    <property type="match status" value="2"/>
</dbReference>
<feature type="domain" description="C2H2-type" evidence="6">
    <location>
        <begin position="214"/>
        <end position="243"/>
    </location>
</feature>
<protein>
    <recommendedName>
        <fullName evidence="6">C2H2-type domain-containing protein</fullName>
    </recommendedName>
</protein>
<keyword evidence="8" id="KW-1185">Reference proteome</keyword>
<dbReference type="InterPro" id="IPR013087">
    <property type="entry name" value="Znf_C2H2_type"/>
</dbReference>
<accession>A0A1M2VWW0</accession>
<dbReference type="Proteomes" id="UP000184267">
    <property type="component" value="Unassembled WGS sequence"/>
</dbReference>
<dbReference type="Pfam" id="PF12874">
    <property type="entry name" value="zf-met"/>
    <property type="match status" value="1"/>
</dbReference>
<dbReference type="PANTHER" id="PTHR24379:SF133">
    <property type="entry name" value="ZFP617 PROTEIN-RELATED"/>
    <property type="match status" value="1"/>
</dbReference>
<dbReference type="PANTHER" id="PTHR24379">
    <property type="entry name" value="KRAB AND ZINC FINGER DOMAIN-CONTAINING"/>
    <property type="match status" value="1"/>
</dbReference>
<keyword evidence="3 5" id="KW-0863">Zinc-finger</keyword>
<evidence type="ECO:0000313" key="8">
    <source>
        <dbReference type="Proteomes" id="UP000184267"/>
    </source>
</evidence>
<keyword evidence="4" id="KW-0862">Zinc</keyword>
<evidence type="ECO:0000259" key="6">
    <source>
        <dbReference type="PROSITE" id="PS50157"/>
    </source>
</evidence>
<dbReference type="OrthoDB" id="6077919at2759"/>
<dbReference type="Gene3D" id="3.30.160.60">
    <property type="entry name" value="Classic Zinc Finger"/>
    <property type="match status" value="3"/>
</dbReference>
<evidence type="ECO:0000256" key="5">
    <source>
        <dbReference type="PROSITE-ProRule" id="PRU00042"/>
    </source>
</evidence>
<sequence length="297" mass="34499">MAFCGRCDRWFGSERALEQHKDDSNMHHICYECDKDFTSARALEQHEFQSSRHPSCEQCRILFDDWDDLYEHYDDEHHYCDICNKPFVKLFDSSRGLHKHRRQAHDDRYCPPCERMFKNANNLDQHCRSSIHQGRNIDCPMRGCDKSFVSNAGLLLHLESGACVSHMTRAKIDRIMAKYDRDHIITNPSRLIGGSGPVVVDQWATERAWNGSRYECYLCHRTYATLPALNQHLRSAAHADKIYRCPRTLYGCGAEFGTLSAFCQHVESERCGVRRFRGEVDRVLEGLSNKMKRLTMG</sequence>
<keyword evidence="1" id="KW-0479">Metal-binding</keyword>
<dbReference type="GO" id="GO:0000977">
    <property type="term" value="F:RNA polymerase II transcription regulatory region sequence-specific DNA binding"/>
    <property type="evidence" value="ECO:0007669"/>
    <property type="project" value="TreeGrafter"/>
</dbReference>
<evidence type="ECO:0000256" key="1">
    <source>
        <dbReference type="ARBA" id="ARBA00022723"/>
    </source>
</evidence>
<keyword evidence="2" id="KW-0677">Repeat</keyword>
<dbReference type="SMART" id="SM00355">
    <property type="entry name" value="ZnF_C2H2"/>
    <property type="match status" value="7"/>
</dbReference>
<evidence type="ECO:0000256" key="2">
    <source>
        <dbReference type="ARBA" id="ARBA00022737"/>
    </source>
</evidence>
<dbReference type="SUPFAM" id="SSF57667">
    <property type="entry name" value="beta-beta-alpha zinc fingers"/>
    <property type="match status" value="2"/>
</dbReference>
<dbReference type="InterPro" id="IPR036236">
    <property type="entry name" value="Znf_C2H2_sf"/>
</dbReference>
<dbReference type="PROSITE" id="PS50157">
    <property type="entry name" value="ZINC_FINGER_C2H2_2"/>
    <property type="match status" value="3"/>
</dbReference>
<dbReference type="AlphaFoldDB" id="A0A1M2VWW0"/>
<reference evidence="7 8" key="1">
    <citation type="submission" date="2016-10" db="EMBL/GenBank/DDBJ databases">
        <title>Genome sequence of the basidiomycete white-rot fungus Trametes pubescens.</title>
        <authorList>
            <person name="Makela M.R."/>
            <person name="Granchi Z."/>
            <person name="Peng M."/>
            <person name="De Vries R.P."/>
            <person name="Grigoriev I."/>
            <person name="Riley R."/>
            <person name="Hilden K."/>
        </authorList>
    </citation>
    <scope>NUCLEOTIDE SEQUENCE [LARGE SCALE GENOMIC DNA]</scope>
    <source>
        <strain evidence="7 8">FBCC735</strain>
    </source>
</reference>
<evidence type="ECO:0000313" key="7">
    <source>
        <dbReference type="EMBL" id="OJT12099.1"/>
    </source>
</evidence>
<dbReference type="EMBL" id="MNAD01000522">
    <property type="protein sequence ID" value="OJT12099.1"/>
    <property type="molecule type" value="Genomic_DNA"/>
</dbReference>
<dbReference type="Pfam" id="PF12171">
    <property type="entry name" value="zf-C2H2_jaz"/>
    <property type="match status" value="1"/>
</dbReference>
<organism evidence="7 8">
    <name type="scientific">Trametes pubescens</name>
    <name type="common">White-rot fungus</name>
    <dbReference type="NCBI Taxonomy" id="154538"/>
    <lineage>
        <taxon>Eukaryota</taxon>
        <taxon>Fungi</taxon>
        <taxon>Dikarya</taxon>
        <taxon>Basidiomycota</taxon>
        <taxon>Agaricomycotina</taxon>
        <taxon>Agaricomycetes</taxon>
        <taxon>Polyporales</taxon>
        <taxon>Polyporaceae</taxon>
        <taxon>Trametes</taxon>
    </lineage>
</organism>
<evidence type="ECO:0000256" key="3">
    <source>
        <dbReference type="ARBA" id="ARBA00022771"/>
    </source>
</evidence>
<dbReference type="OMA" id="ALDHWAP"/>
<feature type="domain" description="C2H2-type" evidence="6">
    <location>
        <begin position="108"/>
        <end position="137"/>
    </location>
</feature>
<name>A0A1M2VWW0_TRAPU</name>
<evidence type="ECO:0000256" key="4">
    <source>
        <dbReference type="ARBA" id="ARBA00022833"/>
    </source>
</evidence>